<dbReference type="InterPro" id="IPR050201">
    <property type="entry name" value="Bacterial_glucokinase"/>
</dbReference>
<keyword evidence="2" id="KW-0418">Kinase</keyword>
<dbReference type="Gene3D" id="3.40.367.20">
    <property type="match status" value="1"/>
</dbReference>
<reference evidence="5" key="1">
    <citation type="journal article" date="2019" name="Int. J. Syst. Evol. Microbiol.">
        <title>The Global Catalogue of Microorganisms (GCM) 10K type strain sequencing project: providing services to taxonomists for standard genome sequencing and annotation.</title>
        <authorList>
            <consortium name="The Broad Institute Genomics Platform"/>
            <consortium name="The Broad Institute Genome Sequencing Center for Infectious Disease"/>
            <person name="Wu L."/>
            <person name="Ma J."/>
        </authorList>
    </citation>
    <scope>NUCLEOTIDE SEQUENCE [LARGE SCALE GENOMIC DNA]</scope>
    <source>
        <strain evidence="5">CCUG 51308</strain>
    </source>
</reference>
<name>A0ABW2IGZ0_9PROT</name>
<dbReference type="InterPro" id="IPR003836">
    <property type="entry name" value="Glucokinase"/>
</dbReference>
<dbReference type="PANTHER" id="PTHR47690">
    <property type="entry name" value="GLUCOKINASE"/>
    <property type="match status" value="1"/>
</dbReference>
<dbReference type="Gene3D" id="3.30.420.40">
    <property type="match status" value="1"/>
</dbReference>
<dbReference type="CDD" id="cd24008">
    <property type="entry name" value="ASKHA_NBD_GLK"/>
    <property type="match status" value="1"/>
</dbReference>
<dbReference type="Pfam" id="PF02685">
    <property type="entry name" value="Glucokinase"/>
    <property type="match status" value="1"/>
</dbReference>
<keyword evidence="5" id="KW-1185">Reference proteome</keyword>
<evidence type="ECO:0000256" key="3">
    <source>
        <dbReference type="RuleBase" id="RU004046"/>
    </source>
</evidence>
<evidence type="ECO:0000313" key="4">
    <source>
        <dbReference type="EMBL" id="MFC7290376.1"/>
    </source>
</evidence>
<evidence type="ECO:0000256" key="2">
    <source>
        <dbReference type="ARBA" id="ARBA00022777"/>
    </source>
</evidence>
<evidence type="ECO:0000256" key="1">
    <source>
        <dbReference type="ARBA" id="ARBA00022679"/>
    </source>
</evidence>
<accession>A0ABW2IGZ0</accession>
<gene>
    <name evidence="4" type="ORF">ACFQS8_02000</name>
</gene>
<proteinExistence type="inferred from homology"/>
<sequence length="326" mass="34892">MQQDAFDYVVVGDVGGTNVRFAIAKDPRIHSGPVVIEHFWKSPNKEHKTFLDALSAFMETISIRPKRGVFALAGPIKNNTVTLTNHSSWHVIGQDIQEHFNMERVDLLNDFAAMARSVPELSPTLGGEGFTTISKGLSLPDRPIIVAGPGTGFGLATLTPQPNKTWQVLRGEGGHQAYSPTTPLEADVFKLLQRKIGYVSIESMCAGVGFDQLLETTFEVFGQNAVKHSPAEAHELAKNGNKVCDAVCRIRANTVMTAYGDAVLASGAKGGVVAAGGVTTALIDYIGAPEALSRFFDRGPMSSYMVDVPIYLITSAEAPLLGAAAY</sequence>
<dbReference type="EMBL" id="JBHTBR010000002">
    <property type="protein sequence ID" value="MFC7290376.1"/>
    <property type="molecule type" value="Genomic_DNA"/>
</dbReference>
<organism evidence="4 5">
    <name type="scientific">Hirschia litorea</name>
    <dbReference type="NCBI Taxonomy" id="1199156"/>
    <lineage>
        <taxon>Bacteria</taxon>
        <taxon>Pseudomonadati</taxon>
        <taxon>Pseudomonadota</taxon>
        <taxon>Alphaproteobacteria</taxon>
        <taxon>Hyphomonadales</taxon>
        <taxon>Hyphomonadaceae</taxon>
        <taxon>Hirschia</taxon>
    </lineage>
</organism>
<dbReference type="RefSeq" id="WP_382165215.1">
    <property type="nucleotide sequence ID" value="NZ_JBHTBR010000002.1"/>
</dbReference>
<evidence type="ECO:0000313" key="5">
    <source>
        <dbReference type="Proteomes" id="UP001596492"/>
    </source>
</evidence>
<protein>
    <submittedName>
        <fullName evidence="4">Glucokinase</fullName>
    </submittedName>
</protein>
<comment type="caution">
    <text evidence="4">The sequence shown here is derived from an EMBL/GenBank/DDBJ whole genome shotgun (WGS) entry which is preliminary data.</text>
</comment>
<comment type="similarity">
    <text evidence="3">Belongs to the bacterial glucokinase family.</text>
</comment>
<dbReference type="Proteomes" id="UP001596492">
    <property type="component" value="Unassembled WGS sequence"/>
</dbReference>
<dbReference type="SUPFAM" id="SSF53067">
    <property type="entry name" value="Actin-like ATPase domain"/>
    <property type="match status" value="1"/>
</dbReference>
<keyword evidence="1" id="KW-0808">Transferase</keyword>
<dbReference type="InterPro" id="IPR043129">
    <property type="entry name" value="ATPase_NBD"/>
</dbReference>
<dbReference type="PANTHER" id="PTHR47690:SF1">
    <property type="entry name" value="GLUCOKINASE"/>
    <property type="match status" value="1"/>
</dbReference>